<reference evidence="2" key="2">
    <citation type="journal article" date="2013" name="Plant Cell Physiol.">
        <title>Rice Annotation Project Database (RAP-DB): an integrative and interactive database for rice genomics.</title>
        <authorList>
            <person name="Sakai H."/>
            <person name="Lee S.S."/>
            <person name="Tanaka T."/>
            <person name="Numa H."/>
            <person name="Kim J."/>
            <person name="Kawahara Y."/>
            <person name="Wakimoto H."/>
            <person name="Yang C.C."/>
            <person name="Iwamoto M."/>
            <person name="Abe T."/>
            <person name="Yamada Y."/>
            <person name="Muto A."/>
            <person name="Inokuchi H."/>
            <person name="Ikemura T."/>
            <person name="Matsumoto T."/>
            <person name="Sasaki T."/>
            <person name="Itoh T."/>
        </authorList>
    </citation>
    <scope>NUCLEOTIDE SEQUENCE</scope>
</reference>
<dbReference type="STRING" id="39947.A0A0P0Y8Z7"/>
<dbReference type="Gramene" id="Os12t0267064-01">
    <property type="protein sequence ID" value="Os12t0267064-01"/>
    <property type="gene ID" value="Os12g0267064"/>
</dbReference>
<dbReference type="Gramene" id="Os01t0933400-01">
    <property type="protein sequence ID" value="Os01t0933400-01"/>
    <property type="gene ID" value="Os01g0933400"/>
</dbReference>
<feature type="non-terminal residue" evidence="2">
    <location>
        <position position="1"/>
    </location>
</feature>
<organism evidence="2 3">
    <name type="scientific">Oryza sativa subsp. japonica</name>
    <name type="common">Rice</name>
    <dbReference type="NCBI Taxonomy" id="39947"/>
    <lineage>
        <taxon>Eukaryota</taxon>
        <taxon>Viridiplantae</taxon>
        <taxon>Streptophyta</taxon>
        <taxon>Embryophyta</taxon>
        <taxon>Tracheophyta</taxon>
        <taxon>Spermatophyta</taxon>
        <taxon>Magnoliopsida</taxon>
        <taxon>Liliopsida</taxon>
        <taxon>Poales</taxon>
        <taxon>Poaceae</taxon>
        <taxon>BOP clade</taxon>
        <taxon>Oryzoideae</taxon>
        <taxon>Oryzeae</taxon>
        <taxon>Oryzinae</taxon>
        <taxon>Oryza</taxon>
        <taxon>Oryza sativa</taxon>
    </lineage>
</organism>
<dbReference type="EMBL" id="AP014968">
    <property type="protein sequence ID" value="BAT16624.1"/>
    <property type="molecule type" value="Genomic_DNA"/>
</dbReference>
<dbReference type="Proteomes" id="UP000059680">
    <property type="component" value="Chromosome 1"/>
</dbReference>
<sequence>SYVADCVRTKTFREAQHLLIEVRFWTCDASGEVFGLDQPIAFRLLGSVRSLQALEGVAK</sequence>
<gene>
    <name evidence="1" type="ordered locus">Os01g0933400</name>
    <name evidence="2" type="ordered locus">Os12g0267064</name>
    <name evidence="1" type="ORF">OSNPB_010933400</name>
    <name evidence="2" type="ORF">OSNPB_120267064</name>
</gene>
<dbReference type="InParanoid" id="A0A0P0Y8Z7"/>
<protein>
    <submittedName>
        <fullName evidence="1">Os01g0933400 protein</fullName>
    </submittedName>
    <submittedName>
        <fullName evidence="2">Os12g0267064 protein</fullName>
    </submittedName>
</protein>
<evidence type="ECO:0000313" key="2">
    <source>
        <dbReference type="EMBL" id="BAT16624.1"/>
    </source>
</evidence>
<dbReference type="Proteomes" id="UP000059680">
    <property type="component" value="Chromosome 12"/>
</dbReference>
<dbReference type="AlphaFoldDB" id="A0A0P0Y8Z7"/>
<name>A0A0P0Y8Z7_ORYSJ</name>
<evidence type="ECO:0000313" key="3">
    <source>
        <dbReference type="Proteomes" id="UP000059680"/>
    </source>
</evidence>
<keyword evidence="3" id="KW-1185">Reference proteome</keyword>
<reference evidence="2" key="4">
    <citation type="submission" date="2015-10" db="EMBL/GenBank/DDBJ databases">
        <authorList>
            <person name="Sakai H."/>
            <person name="Kawahara Y."/>
            <person name="Matsumoto T."/>
            <person name="Buell C.R."/>
            <person name="Itoh T."/>
        </authorList>
    </citation>
    <scope>NUCLEOTIDE SEQUENCE</scope>
</reference>
<dbReference type="EMBL" id="AP014957">
    <property type="protein sequence ID" value="BAS76060.1"/>
    <property type="molecule type" value="Genomic_DNA"/>
</dbReference>
<evidence type="ECO:0000313" key="1">
    <source>
        <dbReference type="EMBL" id="BAS76060.1"/>
    </source>
</evidence>
<proteinExistence type="predicted"/>
<dbReference type="PaxDb" id="39947-A0A0P0Y8Z7"/>
<reference evidence="3" key="1">
    <citation type="journal article" date="2005" name="Nature">
        <title>The map-based sequence of the rice genome.</title>
        <authorList>
            <consortium name="International rice genome sequencing project (IRGSP)"/>
            <person name="Matsumoto T."/>
            <person name="Wu J."/>
            <person name="Kanamori H."/>
            <person name="Katayose Y."/>
            <person name="Fujisawa M."/>
            <person name="Namiki N."/>
            <person name="Mizuno H."/>
            <person name="Yamamoto K."/>
            <person name="Antonio B.A."/>
            <person name="Baba T."/>
            <person name="Sakata K."/>
            <person name="Nagamura Y."/>
            <person name="Aoki H."/>
            <person name="Arikawa K."/>
            <person name="Arita K."/>
            <person name="Bito T."/>
            <person name="Chiden Y."/>
            <person name="Fujitsuka N."/>
            <person name="Fukunaka R."/>
            <person name="Hamada M."/>
            <person name="Harada C."/>
            <person name="Hayashi A."/>
            <person name="Hijishita S."/>
            <person name="Honda M."/>
            <person name="Hosokawa S."/>
            <person name="Ichikawa Y."/>
            <person name="Idonuma A."/>
            <person name="Iijima M."/>
            <person name="Ikeda M."/>
            <person name="Ikeno M."/>
            <person name="Ito K."/>
            <person name="Ito S."/>
            <person name="Ito T."/>
            <person name="Ito Y."/>
            <person name="Ito Y."/>
            <person name="Iwabuchi A."/>
            <person name="Kamiya K."/>
            <person name="Karasawa W."/>
            <person name="Kurita K."/>
            <person name="Katagiri S."/>
            <person name="Kikuta A."/>
            <person name="Kobayashi H."/>
            <person name="Kobayashi N."/>
            <person name="Machita K."/>
            <person name="Maehara T."/>
            <person name="Masukawa M."/>
            <person name="Mizubayashi T."/>
            <person name="Mukai Y."/>
            <person name="Nagasaki H."/>
            <person name="Nagata Y."/>
            <person name="Naito S."/>
            <person name="Nakashima M."/>
            <person name="Nakama Y."/>
            <person name="Nakamichi Y."/>
            <person name="Nakamura M."/>
            <person name="Meguro A."/>
            <person name="Negishi M."/>
            <person name="Ohta I."/>
            <person name="Ohta T."/>
            <person name="Okamoto M."/>
            <person name="Ono N."/>
            <person name="Saji S."/>
            <person name="Sakaguchi M."/>
            <person name="Sakai K."/>
            <person name="Shibata M."/>
            <person name="Shimokawa T."/>
            <person name="Song J."/>
            <person name="Takazaki Y."/>
            <person name="Terasawa K."/>
            <person name="Tsugane M."/>
            <person name="Tsuji K."/>
            <person name="Ueda S."/>
            <person name="Waki K."/>
            <person name="Yamagata H."/>
            <person name="Yamamoto M."/>
            <person name="Yamamoto S."/>
            <person name="Yamane H."/>
            <person name="Yoshiki S."/>
            <person name="Yoshihara R."/>
            <person name="Yukawa K."/>
            <person name="Zhong H."/>
            <person name="Yano M."/>
            <person name="Yuan Q."/>
            <person name="Ouyang S."/>
            <person name="Liu J."/>
            <person name="Jones K.M."/>
            <person name="Gansberger K."/>
            <person name="Moffat K."/>
            <person name="Hill J."/>
            <person name="Bera J."/>
            <person name="Fadrosh D."/>
            <person name="Jin S."/>
            <person name="Johri S."/>
            <person name="Kim M."/>
            <person name="Overton L."/>
            <person name="Reardon M."/>
            <person name="Tsitrin T."/>
            <person name="Vuong H."/>
            <person name="Weaver B."/>
            <person name="Ciecko A."/>
            <person name="Tallon L."/>
            <person name="Jackson J."/>
            <person name="Pai G."/>
            <person name="Aken S.V."/>
            <person name="Utterback T."/>
            <person name="Reidmuller S."/>
            <person name="Feldblyum T."/>
            <person name="Hsiao J."/>
            <person name="Zismann V."/>
            <person name="Iobst S."/>
            <person name="de Vazeille A.R."/>
            <person name="Buell C.R."/>
            <person name="Ying K."/>
            <person name="Li Y."/>
            <person name="Lu T."/>
            <person name="Huang Y."/>
            <person name="Zhao Q."/>
            <person name="Feng Q."/>
            <person name="Zhang L."/>
            <person name="Zhu J."/>
            <person name="Weng Q."/>
            <person name="Mu J."/>
            <person name="Lu Y."/>
            <person name="Fan D."/>
            <person name="Liu Y."/>
            <person name="Guan J."/>
            <person name="Zhang Y."/>
            <person name="Yu S."/>
            <person name="Liu X."/>
            <person name="Zhang Y."/>
            <person name="Hong G."/>
            <person name="Han B."/>
            <person name="Choisne N."/>
            <person name="Demange N."/>
            <person name="Orjeda G."/>
            <person name="Samain S."/>
            <person name="Cattolico L."/>
            <person name="Pelletier E."/>
            <person name="Couloux A."/>
            <person name="Segurens B."/>
            <person name="Wincker P."/>
            <person name="D'Hont A."/>
            <person name="Scarpelli C."/>
            <person name="Weissenbach J."/>
            <person name="Salanoubat M."/>
            <person name="Quetier F."/>
            <person name="Yu Y."/>
            <person name="Kim H.R."/>
            <person name="Rambo T."/>
            <person name="Currie J."/>
            <person name="Collura K."/>
            <person name="Luo M."/>
            <person name="Yang T."/>
            <person name="Ammiraju J.S.S."/>
            <person name="Engler F."/>
            <person name="Soderlund C."/>
            <person name="Wing R.A."/>
            <person name="Palmer L.E."/>
            <person name="de la Bastide M."/>
            <person name="Spiegel L."/>
            <person name="Nascimento L."/>
            <person name="Zutavern T."/>
            <person name="O'Shaughnessy A."/>
            <person name="Dike S."/>
            <person name="Dedhia N."/>
            <person name="Preston R."/>
            <person name="Balija V."/>
            <person name="McCombie W.R."/>
            <person name="Chow T."/>
            <person name="Chen H."/>
            <person name="Chung M."/>
            <person name="Chen C."/>
            <person name="Shaw J."/>
            <person name="Wu H."/>
            <person name="Hsiao K."/>
            <person name="Chao Y."/>
            <person name="Chu M."/>
            <person name="Cheng C."/>
            <person name="Hour A."/>
            <person name="Lee P."/>
            <person name="Lin S."/>
            <person name="Lin Y."/>
            <person name="Liou J."/>
            <person name="Liu S."/>
            <person name="Hsing Y."/>
            <person name="Raghuvanshi S."/>
            <person name="Mohanty A."/>
            <person name="Bharti A.K."/>
            <person name="Gaur A."/>
            <person name="Gupta V."/>
            <person name="Kumar D."/>
            <person name="Ravi V."/>
            <person name="Vij S."/>
            <person name="Kapur A."/>
            <person name="Khurana P."/>
            <person name="Khurana P."/>
            <person name="Khurana J.P."/>
            <person name="Tyagi A.K."/>
            <person name="Gaikwad K."/>
            <person name="Singh A."/>
            <person name="Dalal V."/>
            <person name="Srivastava S."/>
            <person name="Dixit A."/>
            <person name="Pal A.K."/>
            <person name="Ghazi I.A."/>
            <person name="Yadav M."/>
            <person name="Pandit A."/>
            <person name="Bhargava A."/>
            <person name="Sureshbabu K."/>
            <person name="Batra K."/>
            <person name="Sharma T.R."/>
            <person name="Mohapatra T."/>
            <person name="Singh N.K."/>
            <person name="Messing J."/>
            <person name="Nelson A.B."/>
            <person name="Fuks G."/>
            <person name="Kavchok S."/>
            <person name="Keizer G."/>
            <person name="Linton E."/>
            <person name="Llaca V."/>
            <person name="Song R."/>
            <person name="Tanyolac B."/>
            <person name="Young S."/>
            <person name="Ho-Il K."/>
            <person name="Hahn J.H."/>
            <person name="Sangsakoo G."/>
            <person name="Vanavichit A."/>
            <person name="de Mattos Luiz.A.T."/>
            <person name="Zimmer P.D."/>
            <person name="Malone G."/>
            <person name="Dellagostin O."/>
            <person name="de Oliveira A.C."/>
            <person name="Bevan M."/>
            <person name="Bancroft I."/>
            <person name="Minx P."/>
            <person name="Cordum H."/>
            <person name="Wilson R."/>
            <person name="Cheng Z."/>
            <person name="Jin W."/>
            <person name="Jiang J."/>
            <person name="Leong S.A."/>
            <person name="Iwama H."/>
            <person name="Gojobori T."/>
            <person name="Itoh T."/>
            <person name="Niimura Y."/>
            <person name="Fujii Y."/>
            <person name="Habara T."/>
            <person name="Sakai H."/>
            <person name="Sato Y."/>
            <person name="Wilson G."/>
            <person name="Kumar K."/>
            <person name="McCouch S."/>
            <person name="Juretic N."/>
            <person name="Hoen D."/>
            <person name="Wright S."/>
            <person name="Bruskiewich R."/>
            <person name="Bureau T."/>
            <person name="Miyao A."/>
            <person name="Hirochika H."/>
            <person name="Nishikawa T."/>
            <person name="Kadowaki K."/>
            <person name="Sugiura M."/>
            <person name="Burr B."/>
            <person name="Sasaki T."/>
        </authorList>
    </citation>
    <scope>NUCLEOTIDE SEQUENCE [LARGE SCALE GENOMIC DNA]</scope>
    <source>
        <strain evidence="3">cv. Nipponbare</strain>
    </source>
</reference>
<reference evidence="2 3" key="3">
    <citation type="journal article" date="2013" name="Rice">
        <title>Improvement of the Oryza sativa Nipponbare reference genome using next generation sequence and optical map data.</title>
        <authorList>
            <person name="Kawahara Y."/>
            <person name="de la Bastide M."/>
            <person name="Hamilton J.P."/>
            <person name="Kanamori H."/>
            <person name="McCombie W.R."/>
            <person name="Ouyang S."/>
            <person name="Schwartz D.C."/>
            <person name="Tanaka T."/>
            <person name="Wu J."/>
            <person name="Zhou S."/>
            <person name="Childs K.L."/>
            <person name="Davidson R.M."/>
            <person name="Lin H."/>
            <person name="Quesada-Ocampo L."/>
            <person name="Vaillancourt B."/>
            <person name="Sakai H."/>
            <person name="Lee S.S."/>
            <person name="Kim J."/>
            <person name="Numa H."/>
            <person name="Itoh T."/>
            <person name="Buell C.R."/>
            <person name="Matsumoto T."/>
        </authorList>
    </citation>
    <scope>NUCLEOTIDE SEQUENCE [LARGE SCALE GENOMIC DNA]</scope>
    <source>
        <strain evidence="3">cv. Nipponbare</strain>
    </source>
</reference>
<accession>A0A0P0Y8Z7</accession>
<dbReference type="Gramene" id="Os01t0933400-02">
    <property type="protein sequence ID" value="Os01t0933400-02"/>
    <property type="gene ID" value="Os01g0933400"/>
</dbReference>